<evidence type="ECO:0000313" key="7">
    <source>
        <dbReference type="Proteomes" id="UP000260644"/>
    </source>
</evidence>
<protein>
    <submittedName>
        <fullName evidence="6">AraC family transcriptional regulator</fullName>
    </submittedName>
</protein>
<dbReference type="Proteomes" id="UP000260644">
    <property type="component" value="Unassembled WGS sequence"/>
</dbReference>
<dbReference type="InterPro" id="IPR009057">
    <property type="entry name" value="Homeodomain-like_sf"/>
</dbReference>
<dbReference type="SMART" id="SM00342">
    <property type="entry name" value="HTH_ARAC"/>
    <property type="match status" value="1"/>
</dbReference>
<dbReference type="PANTHER" id="PTHR43280">
    <property type="entry name" value="ARAC-FAMILY TRANSCRIPTIONAL REGULATOR"/>
    <property type="match status" value="1"/>
</dbReference>
<dbReference type="OrthoDB" id="743479at2"/>
<dbReference type="AlphaFoldDB" id="A0A3E1Y4U8"/>
<dbReference type="SUPFAM" id="SSF46689">
    <property type="entry name" value="Homeodomain-like"/>
    <property type="match status" value="1"/>
</dbReference>
<dbReference type="PANTHER" id="PTHR43280:SF2">
    <property type="entry name" value="HTH-TYPE TRANSCRIPTIONAL REGULATOR EXSA"/>
    <property type="match status" value="1"/>
</dbReference>
<gene>
    <name evidence="6" type="ORF">DVR12_21415</name>
</gene>
<dbReference type="GO" id="GO:0043565">
    <property type="term" value="F:sequence-specific DNA binding"/>
    <property type="evidence" value="ECO:0007669"/>
    <property type="project" value="InterPro"/>
</dbReference>
<dbReference type="InterPro" id="IPR018060">
    <property type="entry name" value="HTH_AraC"/>
</dbReference>
<dbReference type="Pfam" id="PF12833">
    <property type="entry name" value="HTH_18"/>
    <property type="match status" value="1"/>
</dbReference>
<feature type="domain" description="HTH araC/xylS-type" evidence="5">
    <location>
        <begin position="229"/>
        <end position="327"/>
    </location>
</feature>
<keyword evidence="2" id="KW-0238">DNA-binding</keyword>
<accession>A0A3E1Y4U8</accession>
<keyword evidence="1" id="KW-0805">Transcription regulation</keyword>
<dbReference type="PRINTS" id="PR00032">
    <property type="entry name" value="HTHARAC"/>
</dbReference>
<reference evidence="6 7" key="1">
    <citation type="submission" date="2018-07" db="EMBL/GenBank/DDBJ databases">
        <title>Chitinophaga K2CV101002-2 sp. nov., isolated from a monsoon evergreen broad-leaved forest soil.</title>
        <authorList>
            <person name="Lv Y."/>
        </authorList>
    </citation>
    <scope>NUCLEOTIDE SEQUENCE [LARGE SCALE GENOMIC DNA]</scope>
    <source>
        <strain evidence="6 7">GDMCC 1.1288</strain>
    </source>
</reference>
<dbReference type="RefSeq" id="WP_116977853.1">
    <property type="nucleotide sequence ID" value="NZ_QPMM01000012.1"/>
</dbReference>
<sequence>MPSPKKAQRNWKVRRLANNEASESLPNKIDTTNGNTPKMAPEITETDERYEQLSFLPIESGCSLISIAVQARKTIAYRLTEEENNGYLYFTHAILQQEGDQTFEISCCFNDNFCPEIALNPNDIARFIVFRFTTDWINKNTDLSMMHANSALRKIVNKDSDKITLASDQLQFQYLSNLYELLDHVATVPLFELQLKNAVNPLISQAIQLLSQKEQTLLSPPISYRDNINRIVRYLDTHLQDGFPGLTFLASIGHMSTATMRRQFPLHTGFSAFEYYRHQQLNYAFNKLQEPGDVKDISMELGFRNPSNFTRLFREHFGLSPSAFRKKLNENED</sequence>
<dbReference type="InterPro" id="IPR020449">
    <property type="entry name" value="Tscrpt_reg_AraC-type_HTH"/>
</dbReference>
<organism evidence="6 7">
    <name type="scientific">Chitinophaga silvatica</name>
    <dbReference type="NCBI Taxonomy" id="2282649"/>
    <lineage>
        <taxon>Bacteria</taxon>
        <taxon>Pseudomonadati</taxon>
        <taxon>Bacteroidota</taxon>
        <taxon>Chitinophagia</taxon>
        <taxon>Chitinophagales</taxon>
        <taxon>Chitinophagaceae</taxon>
        <taxon>Chitinophaga</taxon>
    </lineage>
</organism>
<feature type="compositionally biased region" description="Basic residues" evidence="4">
    <location>
        <begin position="1"/>
        <end position="15"/>
    </location>
</feature>
<keyword evidence="3" id="KW-0804">Transcription</keyword>
<feature type="region of interest" description="Disordered" evidence="4">
    <location>
        <begin position="1"/>
        <end position="39"/>
    </location>
</feature>
<proteinExistence type="predicted"/>
<dbReference type="Gene3D" id="1.10.10.60">
    <property type="entry name" value="Homeodomain-like"/>
    <property type="match status" value="1"/>
</dbReference>
<evidence type="ECO:0000259" key="5">
    <source>
        <dbReference type="PROSITE" id="PS01124"/>
    </source>
</evidence>
<evidence type="ECO:0000256" key="2">
    <source>
        <dbReference type="ARBA" id="ARBA00023125"/>
    </source>
</evidence>
<comment type="caution">
    <text evidence="6">The sequence shown here is derived from an EMBL/GenBank/DDBJ whole genome shotgun (WGS) entry which is preliminary data.</text>
</comment>
<evidence type="ECO:0000256" key="4">
    <source>
        <dbReference type="SAM" id="MobiDB-lite"/>
    </source>
</evidence>
<dbReference type="PROSITE" id="PS01124">
    <property type="entry name" value="HTH_ARAC_FAMILY_2"/>
    <property type="match status" value="1"/>
</dbReference>
<evidence type="ECO:0000313" key="6">
    <source>
        <dbReference type="EMBL" id="RFS19666.1"/>
    </source>
</evidence>
<dbReference type="EMBL" id="QPMM01000012">
    <property type="protein sequence ID" value="RFS19666.1"/>
    <property type="molecule type" value="Genomic_DNA"/>
</dbReference>
<dbReference type="GO" id="GO:0003700">
    <property type="term" value="F:DNA-binding transcription factor activity"/>
    <property type="evidence" value="ECO:0007669"/>
    <property type="project" value="InterPro"/>
</dbReference>
<evidence type="ECO:0000256" key="1">
    <source>
        <dbReference type="ARBA" id="ARBA00023015"/>
    </source>
</evidence>
<evidence type="ECO:0000256" key="3">
    <source>
        <dbReference type="ARBA" id="ARBA00023163"/>
    </source>
</evidence>
<feature type="compositionally biased region" description="Polar residues" evidence="4">
    <location>
        <begin position="19"/>
        <end position="36"/>
    </location>
</feature>
<keyword evidence="7" id="KW-1185">Reference proteome</keyword>
<name>A0A3E1Y4U8_9BACT</name>